<reference evidence="1" key="2">
    <citation type="journal article" date="2022" name="New Phytol.">
        <title>Evolutionary transition to the ectomycorrhizal habit in the genomes of a hyperdiverse lineage of mushroom-forming fungi.</title>
        <authorList>
            <person name="Looney B."/>
            <person name="Miyauchi S."/>
            <person name="Morin E."/>
            <person name="Drula E."/>
            <person name="Courty P.E."/>
            <person name="Kohler A."/>
            <person name="Kuo A."/>
            <person name="LaButti K."/>
            <person name="Pangilinan J."/>
            <person name="Lipzen A."/>
            <person name="Riley R."/>
            <person name="Andreopoulos W."/>
            <person name="He G."/>
            <person name="Johnson J."/>
            <person name="Nolan M."/>
            <person name="Tritt A."/>
            <person name="Barry K.W."/>
            <person name="Grigoriev I.V."/>
            <person name="Nagy L.G."/>
            <person name="Hibbett D."/>
            <person name="Henrissat B."/>
            <person name="Matheny P.B."/>
            <person name="Labbe J."/>
            <person name="Martin F.M."/>
        </authorList>
    </citation>
    <scope>NUCLEOTIDE SEQUENCE</scope>
    <source>
        <strain evidence="1">FP105234-sp</strain>
    </source>
</reference>
<organism evidence="1 2">
    <name type="scientific">Auriscalpium vulgare</name>
    <dbReference type="NCBI Taxonomy" id="40419"/>
    <lineage>
        <taxon>Eukaryota</taxon>
        <taxon>Fungi</taxon>
        <taxon>Dikarya</taxon>
        <taxon>Basidiomycota</taxon>
        <taxon>Agaricomycotina</taxon>
        <taxon>Agaricomycetes</taxon>
        <taxon>Russulales</taxon>
        <taxon>Auriscalpiaceae</taxon>
        <taxon>Auriscalpium</taxon>
    </lineage>
</organism>
<dbReference type="EMBL" id="MU275882">
    <property type="protein sequence ID" value="KAI0048741.1"/>
    <property type="molecule type" value="Genomic_DNA"/>
</dbReference>
<evidence type="ECO:0000313" key="1">
    <source>
        <dbReference type="EMBL" id="KAI0048741.1"/>
    </source>
</evidence>
<proteinExistence type="predicted"/>
<reference evidence="1" key="1">
    <citation type="submission" date="2021-02" db="EMBL/GenBank/DDBJ databases">
        <authorList>
            <consortium name="DOE Joint Genome Institute"/>
            <person name="Ahrendt S."/>
            <person name="Looney B.P."/>
            <person name="Miyauchi S."/>
            <person name="Morin E."/>
            <person name="Drula E."/>
            <person name="Courty P.E."/>
            <person name="Chicoki N."/>
            <person name="Fauchery L."/>
            <person name="Kohler A."/>
            <person name="Kuo A."/>
            <person name="Labutti K."/>
            <person name="Pangilinan J."/>
            <person name="Lipzen A."/>
            <person name="Riley R."/>
            <person name="Andreopoulos W."/>
            <person name="He G."/>
            <person name="Johnson J."/>
            <person name="Barry K.W."/>
            <person name="Grigoriev I.V."/>
            <person name="Nagy L."/>
            <person name="Hibbett D."/>
            <person name="Henrissat B."/>
            <person name="Matheny P.B."/>
            <person name="Labbe J."/>
            <person name="Martin F."/>
        </authorList>
    </citation>
    <scope>NUCLEOTIDE SEQUENCE</scope>
    <source>
        <strain evidence="1">FP105234-sp</strain>
    </source>
</reference>
<dbReference type="Proteomes" id="UP000814033">
    <property type="component" value="Unassembled WGS sequence"/>
</dbReference>
<evidence type="ECO:0000313" key="2">
    <source>
        <dbReference type="Proteomes" id="UP000814033"/>
    </source>
</evidence>
<sequence>MRGGQSRVHRCLPFSTNNCSSPAFIRRGIEAISTARKYLMGITCLYVFVGEARYVESKWTGGNGCPWFPCNRDHKASLQSSNALPRR</sequence>
<comment type="caution">
    <text evidence="1">The sequence shown here is derived from an EMBL/GenBank/DDBJ whole genome shotgun (WGS) entry which is preliminary data.</text>
</comment>
<gene>
    <name evidence="1" type="ORF">FA95DRAFT_1007214</name>
</gene>
<name>A0ACB8RY46_9AGAM</name>
<protein>
    <submittedName>
        <fullName evidence="1">Uncharacterized protein</fullName>
    </submittedName>
</protein>
<accession>A0ACB8RY46</accession>
<keyword evidence="2" id="KW-1185">Reference proteome</keyword>